<dbReference type="InterPro" id="IPR001763">
    <property type="entry name" value="Rhodanese-like_dom"/>
</dbReference>
<evidence type="ECO:0000313" key="3">
    <source>
        <dbReference type="EMBL" id="MBB6645658.1"/>
    </source>
</evidence>
<dbReference type="GO" id="GO:0050313">
    <property type="term" value="F:sulfur dioxygenase activity"/>
    <property type="evidence" value="ECO:0007669"/>
    <property type="project" value="InterPro"/>
</dbReference>
<reference evidence="3 4" key="1">
    <citation type="submission" date="2020-08" db="EMBL/GenBank/DDBJ databases">
        <authorList>
            <person name="Seo M.-J."/>
        </authorList>
    </citation>
    <scope>NUCLEOTIDE SEQUENCE [LARGE SCALE GENOMIC DNA]</scope>
    <source>
        <strain evidence="3 4">MBLA0160</strain>
    </source>
</reference>
<dbReference type="SMART" id="SM00849">
    <property type="entry name" value="Lactamase_B"/>
    <property type="match status" value="1"/>
</dbReference>
<dbReference type="GO" id="GO:0070813">
    <property type="term" value="P:hydrogen sulfide metabolic process"/>
    <property type="evidence" value="ECO:0007669"/>
    <property type="project" value="TreeGrafter"/>
</dbReference>
<dbReference type="Gene3D" id="3.60.15.10">
    <property type="entry name" value="Ribonuclease Z/Hydroxyacylglutathione hydrolase-like"/>
    <property type="match status" value="1"/>
</dbReference>
<evidence type="ECO:0000313" key="4">
    <source>
        <dbReference type="Proteomes" id="UP000546257"/>
    </source>
</evidence>
<protein>
    <submittedName>
        <fullName evidence="3">MBL fold metallo-hydrolase</fullName>
    </submittedName>
</protein>
<gene>
    <name evidence="3" type="ORF">H5V44_05010</name>
</gene>
<dbReference type="PANTHER" id="PTHR43084:SF1">
    <property type="entry name" value="PERSULFIDE DIOXYGENASE ETHE1, MITOCHONDRIAL"/>
    <property type="match status" value="1"/>
</dbReference>
<proteinExistence type="predicted"/>
<dbReference type="Gene3D" id="3.40.250.10">
    <property type="entry name" value="Rhodanese-like domain"/>
    <property type="match status" value="1"/>
</dbReference>
<keyword evidence="1" id="KW-0479">Metal-binding</keyword>
<dbReference type="PROSITE" id="PS50206">
    <property type="entry name" value="RHODANESE_3"/>
    <property type="match status" value="1"/>
</dbReference>
<feature type="domain" description="Rhodanese" evidence="2">
    <location>
        <begin position="29"/>
        <end position="118"/>
    </location>
</feature>
<dbReference type="InterPro" id="IPR051682">
    <property type="entry name" value="Mito_Persulfide_Diox"/>
</dbReference>
<organism evidence="3 4">
    <name type="scientific">Halobellus ruber</name>
    <dbReference type="NCBI Taxonomy" id="2761102"/>
    <lineage>
        <taxon>Archaea</taxon>
        <taxon>Methanobacteriati</taxon>
        <taxon>Methanobacteriota</taxon>
        <taxon>Stenosarchaea group</taxon>
        <taxon>Halobacteria</taxon>
        <taxon>Halobacteriales</taxon>
        <taxon>Haloferacaceae</taxon>
        <taxon>Halobellus</taxon>
    </lineage>
</organism>
<dbReference type="GO" id="GO:0006749">
    <property type="term" value="P:glutathione metabolic process"/>
    <property type="evidence" value="ECO:0007669"/>
    <property type="project" value="InterPro"/>
</dbReference>
<comment type="caution">
    <text evidence="3">The sequence shown here is derived from an EMBL/GenBank/DDBJ whole genome shotgun (WGS) entry which is preliminary data.</text>
</comment>
<dbReference type="InterPro" id="IPR036866">
    <property type="entry name" value="RibonucZ/Hydroxyglut_hydro"/>
</dbReference>
<dbReference type="InterPro" id="IPR001279">
    <property type="entry name" value="Metallo-B-lactamas"/>
</dbReference>
<dbReference type="AlphaFoldDB" id="A0A7J9SG14"/>
<dbReference type="SUPFAM" id="SSF56281">
    <property type="entry name" value="Metallo-hydrolase/oxidoreductase"/>
    <property type="match status" value="1"/>
</dbReference>
<dbReference type="Pfam" id="PF00753">
    <property type="entry name" value="Lactamase_B"/>
    <property type="match status" value="1"/>
</dbReference>
<dbReference type="Proteomes" id="UP000546257">
    <property type="component" value="Unassembled WGS sequence"/>
</dbReference>
<accession>A0A7J9SG14</accession>
<keyword evidence="4" id="KW-1185">Reference proteome</keyword>
<dbReference type="GO" id="GO:0016787">
    <property type="term" value="F:hydrolase activity"/>
    <property type="evidence" value="ECO:0007669"/>
    <property type="project" value="UniProtKB-KW"/>
</dbReference>
<evidence type="ECO:0000256" key="1">
    <source>
        <dbReference type="ARBA" id="ARBA00022723"/>
    </source>
</evidence>
<keyword evidence="3" id="KW-0378">Hydrolase</keyword>
<dbReference type="Pfam" id="PF00581">
    <property type="entry name" value="Rhodanese"/>
    <property type="match status" value="1"/>
</dbReference>
<name>A0A7J9SG14_9EURY</name>
<evidence type="ECO:0000259" key="2">
    <source>
        <dbReference type="PROSITE" id="PS50206"/>
    </source>
</evidence>
<dbReference type="RefSeq" id="WP_185192045.1">
    <property type="nucleotide sequence ID" value="NZ_JACKXD010000002.1"/>
</dbReference>
<sequence>MTTAIDTTADIIAPERLRERIEAGESIGLLDVRAPDTAEEWRINGDSIEYLNVPYYELLDGVPESVLADLPEGPLVVVCAKGESSELIVEQLADAGVDAVSLDRGMRGWADLYDYSELAVDTDATVAQYHRPSSGCLGYLVVAGDEAVVVDPLLAFVDTYEQDARALGAELVAAVDTHIHADHISGVRELSARGSEGMLPEPAVARGTTFDPDRTLANGDAIIVGETMIEVLYTPGHTSGMTSLLVDGRVLLTGDGLFVDSVARPDLEDGDDGAPGAARQLYETLQELLELDDDVVIAPAHASDGTPRCADGTYTATLGTVRERLPILEAARETFVDRVLADMPPRPANYETIIDTNLGRADTDRTEALTMELGPNNCAASAGGLEADD</sequence>
<dbReference type="SUPFAM" id="SSF52821">
    <property type="entry name" value="Rhodanese/Cell cycle control phosphatase"/>
    <property type="match status" value="1"/>
</dbReference>
<dbReference type="GO" id="GO:0046872">
    <property type="term" value="F:metal ion binding"/>
    <property type="evidence" value="ECO:0007669"/>
    <property type="project" value="UniProtKB-KW"/>
</dbReference>
<dbReference type="EMBL" id="JACKXD010000002">
    <property type="protein sequence ID" value="MBB6645658.1"/>
    <property type="molecule type" value="Genomic_DNA"/>
</dbReference>
<dbReference type="InterPro" id="IPR044528">
    <property type="entry name" value="POD-like_MBL-fold"/>
</dbReference>
<dbReference type="PANTHER" id="PTHR43084">
    <property type="entry name" value="PERSULFIDE DIOXYGENASE ETHE1"/>
    <property type="match status" value="1"/>
</dbReference>
<dbReference type="InterPro" id="IPR036873">
    <property type="entry name" value="Rhodanese-like_dom_sf"/>
</dbReference>
<dbReference type="CDD" id="cd07724">
    <property type="entry name" value="POD-like_MBL-fold"/>
    <property type="match status" value="1"/>
</dbReference>